<sequence>MKTKFLNLVKTTGIKVFFRQQSWQSVFLLVFALIGLALPLRLARASIISGILSLPTILPAAMLLFIFQVILALSSVGLQISGWVLSLVTSENFIRLSYTGIDNPLTGLASNPIVNAGWLFMRDLTNMLFIIVLVLIGLGTALKLSGYEAKKTLPRLIGIALLINFTPVILGIMIDASNIFMRFFLGKYTGFELGIRSLVSQGNILLKMIADLLPTFGLSVQEALVKTIILLIFNSVFAVTLYCFAAIFAIRYIAIWILVILSPLAFACNILPSTRSVWNQWWRLFTQWCLIGIVAGFFLYLSNFAMVESPNIVNQLSFTTGGGLLAQPILHFLESIFPYFVPIVFLFFGFFTALSTSAMGASTIVRFAQKQTRAVGAVAGKWVAGTTKTKVGGWAREHTPEGVKQWAKKWATMPTPGLGEKGAGAQLKRAAASPLYTVTRAIGGTAIQVLGAPARRNAIRKGETEMEKFDDPDLIVKKLQQTSSLGNRDMFVGALSTGLGKGKKARQAIQKSIGLSQAEEAIKAANAAEDSRTATRIYAAYMDQFEPAEKNEPELKSLREALGFKDLDEDEQKKYKNFKEKIIAEMKGEDMDVLSEAFWDSDAATDAATHFWKGSQIRQAADKFGTTFVEKYREAVEKKNAYRFVRENPSGAIFLTSNAAQELGLEAPGGMDREDIRKKINEIREEREKRREAGGEILTPREEAYVKREAFLRSEHRRRHGLPVDETSDWLEAEKEFRKYREGREEKSKDLKRWEKQGKLPSSPTPPETRRIAKIVDAPASVPVRADPAFLREVRGALKKVHESINETQRKIINRTDALDVLYKTKEEEEKLRTNPSRTPKEDEQLRVLTAEIPALTIKIADLEDEIGDDSQGLKMERRKYLTTEQELKQKEELIKSSLVSRIVNP</sequence>
<feature type="region of interest" description="Disordered" evidence="2">
    <location>
        <begin position="748"/>
        <end position="769"/>
    </location>
</feature>
<evidence type="ECO:0000313" key="4">
    <source>
        <dbReference type="EMBL" id="PIS38677.1"/>
    </source>
</evidence>
<feature type="transmembrane region" description="Helical" evidence="3">
    <location>
        <begin position="252"/>
        <end position="272"/>
    </location>
</feature>
<protein>
    <submittedName>
        <fullName evidence="4">Uncharacterized protein</fullName>
    </submittedName>
</protein>
<evidence type="ECO:0000256" key="1">
    <source>
        <dbReference type="SAM" id="Coils"/>
    </source>
</evidence>
<proteinExistence type="predicted"/>
<keyword evidence="1" id="KW-0175">Coiled coil</keyword>
<accession>A0A2M6T0B5</accession>
<organism evidence="4 5">
    <name type="scientific">Candidatus Nealsonbacteria bacterium CG08_land_8_20_14_0_20_43_11</name>
    <dbReference type="NCBI Taxonomy" id="1974706"/>
    <lineage>
        <taxon>Bacteria</taxon>
        <taxon>Candidatus Nealsoniibacteriota</taxon>
    </lineage>
</organism>
<gene>
    <name evidence="4" type="ORF">COT34_02345</name>
</gene>
<feature type="transmembrane region" description="Helical" evidence="3">
    <location>
        <begin position="156"/>
        <end position="174"/>
    </location>
</feature>
<evidence type="ECO:0000256" key="3">
    <source>
        <dbReference type="SAM" id="Phobius"/>
    </source>
</evidence>
<feature type="transmembrane region" description="Helical" evidence="3">
    <location>
        <begin position="339"/>
        <end position="365"/>
    </location>
</feature>
<evidence type="ECO:0000256" key="2">
    <source>
        <dbReference type="SAM" id="MobiDB-lite"/>
    </source>
</evidence>
<reference evidence="5" key="1">
    <citation type="submission" date="2017-09" db="EMBL/GenBank/DDBJ databases">
        <title>Depth-based differentiation of microbial function through sediment-hosted aquifers and enrichment of novel symbionts in the deep terrestrial subsurface.</title>
        <authorList>
            <person name="Probst A.J."/>
            <person name="Ladd B."/>
            <person name="Jarett J.K."/>
            <person name="Geller-Mcgrath D.E."/>
            <person name="Sieber C.M.K."/>
            <person name="Emerson J.B."/>
            <person name="Anantharaman K."/>
            <person name="Thomas B.C."/>
            <person name="Malmstrom R."/>
            <person name="Stieglmeier M."/>
            <person name="Klingl A."/>
            <person name="Woyke T."/>
            <person name="Ryan C.M."/>
            <person name="Banfield J.F."/>
        </authorList>
    </citation>
    <scope>NUCLEOTIDE SEQUENCE [LARGE SCALE GENOMIC DNA]</scope>
</reference>
<dbReference type="AlphaFoldDB" id="A0A2M6T0B5"/>
<feature type="transmembrane region" description="Helical" evidence="3">
    <location>
        <begin position="223"/>
        <end position="245"/>
    </location>
</feature>
<feature type="coiled-coil region" evidence="1">
    <location>
        <begin position="846"/>
        <end position="894"/>
    </location>
</feature>
<feature type="transmembrane region" description="Helical" evidence="3">
    <location>
        <begin position="124"/>
        <end position="144"/>
    </location>
</feature>
<dbReference type="Proteomes" id="UP000229390">
    <property type="component" value="Unassembled WGS sequence"/>
</dbReference>
<evidence type="ECO:0000313" key="5">
    <source>
        <dbReference type="Proteomes" id="UP000229390"/>
    </source>
</evidence>
<name>A0A2M6T0B5_9BACT</name>
<keyword evidence="3" id="KW-0472">Membrane</keyword>
<keyword evidence="3" id="KW-1133">Transmembrane helix</keyword>
<feature type="transmembrane region" description="Helical" evidence="3">
    <location>
        <begin position="22"/>
        <end position="40"/>
    </location>
</feature>
<feature type="compositionally biased region" description="Basic and acidic residues" evidence="2">
    <location>
        <begin position="748"/>
        <end position="758"/>
    </location>
</feature>
<dbReference type="EMBL" id="PEYE01000038">
    <property type="protein sequence ID" value="PIS38677.1"/>
    <property type="molecule type" value="Genomic_DNA"/>
</dbReference>
<feature type="transmembrane region" description="Helical" evidence="3">
    <location>
        <begin position="284"/>
        <end position="301"/>
    </location>
</feature>
<feature type="transmembrane region" description="Helical" evidence="3">
    <location>
        <begin position="52"/>
        <end position="73"/>
    </location>
</feature>
<keyword evidence="3" id="KW-0812">Transmembrane</keyword>
<comment type="caution">
    <text evidence="4">The sequence shown here is derived from an EMBL/GenBank/DDBJ whole genome shotgun (WGS) entry which is preliminary data.</text>
</comment>